<keyword evidence="8" id="KW-0233">DNA recombination</keyword>
<feature type="site" description="Interaction with DNA substrate" evidence="12">
    <location>
        <position position="230"/>
    </location>
</feature>
<feature type="binding site" evidence="11">
    <location>
        <position position="229"/>
    </location>
    <ligand>
        <name>Mg(2+)</name>
        <dbReference type="ChEBI" id="CHEBI:18420"/>
        <label>1</label>
    </ligand>
</feature>
<dbReference type="GO" id="GO:0046872">
    <property type="term" value="F:metal ion binding"/>
    <property type="evidence" value="ECO:0007669"/>
    <property type="project" value="UniProtKB-KW"/>
</dbReference>
<evidence type="ECO:0000313" key="14">
    <source>
        <dbReference type="Ensembl" id="ENSSDAP00000013836.1"/>
    </source>
</evidence>
<keyword evidence="4 11" id="KW-0479">Metal-binding</keyword>
<protein>
    <recommendedName>
        <fullName evidence="3">exodeoxyribonuclease III</fullName>
        <ecNumber evidence="3">3.1.11.2</ecNumber>
    </recommendedName>
</protein>
<feature type="binding site" evidence="11">
    <location>
        <position position="147"/>
    </location>
    <ligand>
        <name>Mg(2+)</name>
        <dbReference type="ChEBI" id="CHEBI:18420"/>
        <label>1</label>
    </ligand>
</feature>
<dbReference type="GO" id="GO:0003906">
    <property type="term" value="F:DNA-(apurinic or apyrimidinic site) endonuclease activity"/>
    <property type="evidence" value="ECO:0007669"/>
    <property type="project" value="TreeGrafter"/>
</dbReference>
<dbReference type="GO" id="GO:0008081">
    <property type="term" value="F:phosphoric diester hydrolase activity"/>
    <property type="evidence" value="ECO:0007669"/>
    <property type="project" value="TreeGrafter"/>
</dbReference>
<dbReference type="GO" id="GO:0006310">
    <property type="term" value="P:DNA recombination"/>
    <property type="evidence" value="ECO:0007669"/>
    <property type="project" value="UniProtKB-KW"/>
</dbReference>
<keyword evidence="5" id="KW-0227">DNA damage</keyword>
<proteinExistence type="inferred from homology"/>
<evidence type="ECO:0000256" key="4">
    <source>
        <dbReference type="ARBA" id="ARBA00022723"/>
    </source>
</evidence>
<dbReference type="Proteomes" id="UP000694422">
    <property type="component" value="Unplaced"/>
</dbReference>
<evidence type="ECO:0000256" key="11">
    <source>
        <dbReference type="PIRSR" id="PIRSR604808-2"/>
    </source>
</evidence>
<sequence>MTGGTNQISIITLNVNGLNSPIKRHRLAEWITKQDPTICCLQETHLIGKDIHRLKVKGWEKSFHSYGLRKQAGVSILISNKIDFKPKLIKKDKEGHYILLKGTIHQQDITIINIYAPNNGAATFIKQTLLKYKSLIDHHTIIMGDFNTPLSPLDRSSKQKLNKETIELNNTINNLDLTDIYRIYHPTSSSYTFFSAAHGSFTKIDHILCHRATLRQYKGVEVIPCILSDHNGMKLKINDKRRKEKSCITWRMNNMLLNDQWVIEDIKEEIKNFLELNEITDTTYRNLWDTLKAVLRGKFIAWSAFLKKRKNQQINDLIPQLQLGITKQDPTICCLQETHLIGKDIHRLKVKGWEKSFHSYGLRKQAGVSILISNKIDFKPKLIKKDKEGHYILLKGTIHQQDITIINIYAPNNGAATFIKQTLLKYKSLISLIHFELTFVHGERKGFSFILMQMDFQFSQHHLLKMLSFLHCMLLAPLSNIR</sequence>
<dbReference type="Gene3D" id="3.60.10.10">
    <property type="entry name" value="Endonuclease/exonuclease/phosphatase"/>
    <property type="match status" value="2"/>
</dbReference>
<feature type="binding site" evidence="11">
    <location>
        <position position="43"/>
    </location>
    <ligand>
        <name>Mg(2+)</name>
        <dbReference type="ChEBI" id="CHEBI:18420"/>
        <label>1</label>
    </ligand>
</feature>
<feature type="site" description="Transition state stabilizer" evidence="12">
    <location>
        <position position="147"/>
    </location>
</feature>
<keyword evidence="6" id="KW-0378">Hydrolase</keyword>
<evidence type="ECO:0000256" key="1">
    <source>
        <dbReference type="ARBA" id="ARBA00000493"/>
    </source>
</evidence>
<evidence type="ECO:0000256" key="10">
    <source>
        <dbReference type="PIRSR" id="PIRSR604808-1"/>
    </source>
</evidence>
<dbReference type="InterPro" id="IPR004808">
    <property type="entry name" value="AP_endonuc_1"/>
</dbReference>
<dbReference type="AlphaFoldDB" id="A0A8C9PSV3"/>
<dbReference type="CDD" id="cd09076">
    <property type="entry name" value="L1-EN"/>
    <property type="match status" value="1"/>
</dbReference>
<keyword evidence="15" id="KW-1185">Reference proteome</keyword>
<accession>A0A8C9PSV3</accession>
<evidence type="ECO:0000256" key="12">
    <source>
        <dbReference type="PIRSR" id="PIRSR604808-3"/>
    </source>
</evidence>
<evidence type="ECO:0000259" key="13">
    <source>
        <dbReference type="Pfam" id="PF03372"/>
    </source>
</evidence>
<dbReference type="GO" id="GO:0008311">
    <property type="term" value="F:double-stranded DNA 3'-5' DNA exonuclease activity"/>
    <property type="evidence" value="ECO:0007669"/>
    <property type="project" value="UniProtKB-EC"/>
</dbReference>
<dbReference type="GO" id="GO:0005634">
    <property type="term" value="C:nucleus"/>
    <property type="evidence" value="ECO:0007669"/>
    <property type="project" value="TreeGrafter"/>
</dbReference>
<feature type="binding site" evidence="11">
    <location>
        <position position="230"/>
    </location>
    <ligand>
        <name>Mg(2+)</name>
        <dbReference type="ChEBI" id="CHEBI:18420"/>
        <label>1</label>
    </ligand>
</feature>
<evidence type="ECO:0000256" key="9">
    <source>
        <dbReference type="ARBA" id="ARBA00023204"/>
    </source>
</evidence>
<name>A0A8C9PSV3_SPEDA</name>
<dbReference type="InterPro" id="IPR005135">
    <property type="entry name" value="Endo/exonuclease/phosphatase"/>
</dbReference>
<comment type="cofactor">
    <cofactor evidence="11">
        <name>Mg(2+)</name>
        <dbReference type="ChEBI" id="CHEBI:18420"/>
    </cofactor>
    <cofactor evidence="11">
        <name>Mn(2+)</name>
        <dbReference type="ChEBI" id="CHEBI:29035"/>
    </cofactor>
    <text evidence="11">Probably binds two magnesium or manganese ions per subunit.</text>
</comment>
<evidence type="ECO:0000313" key="15">
    <source>
        <dbReference type="Proteomes" id="UP000694422"/>
    </source>
</evidence>
<evidence type="ECO:0000256" key="5">
    <source>
        <dbReference type="ARBA" id="ARBA00022763"/>
    </source>
</evidence>
<evidence type="ECO:0000256" key="6">
    <source>
        <dbReference type="ARBA" id="ARBA00022801"/>
    </source>
</evidence>
<evidence type="ECO:0000256" key="3">
    <source>
        <dbReference type="ARBA" id="ARBA00012115"/>
    </source>
</evidence>
<evidence type="ECO:0000256" key="7">
    <source>
        <dbReference type="ARBA" id="ARBA00022842"/>
    </source>
</evidence>
<feature type="domain" description="Endonuclease/exonuclease/phosphatase" evidence="13">
    <location>
        <begin position="11"/>
        <end position="230"/>
    </location>
</feature>
<organism evidence="14 15">
    <name type="scientific">Spermophilus dauricus</name>
    <name type="common">Daurian ground squirrel</name>
    <dbReference type="NCBI Taxonomy" id="99837"/>
    <lineage>
        <taxon>Eukaryota</taxon>
        <taxon>Metazoa</taxon>
        <taxon>Chordata</taxon>
        <taxon>Craniata</taxon>
        <taxon>Vertebrata</taxon>
        <taxon>Euteleostomi</taxon>
        <taxon>Mammalia</taxon>
        <taxon>Eutheria</taxon>
        <taxon>Euarchontoglires</taxon>
        <taxon>Glires</taxon>
        <taxon>Rodentia</taxon>
        <taxon>Sciuromorpha</taxon>
        <taxon>Sciuridae</taxon>
        <taxon>Xerinae</taxon>
        <taxon>Marmotini</taxon>
        <taxon>Spermophilus</taxon>
    </lineage>
</organism>
<keyword evidence="11" id="KW-0464">Manganese</keyword>
<reference evidence="14" key="1">
    <citation type="submission" date="2025-08" db="UniProtKB">
        <authorList>
            <consortium name="Ensembl"/>
        </authorList>
    </citation>
    <scope>IDENTIFICATION</scope>
</reference>
<keyword evidence="9" id="KW-0234">DNA repair</keyword>
<feature type="binding site" evidence="11">
    <location>
        <position position="14"/>
    </location>
    <ligand>
        <name>Mg(2+)</name>
        <dbReference type="ChEBI" id="CHEBI:18420"/>
        <label>1</label>
    </ligand>
</feature>
<feature type="active site" description="Proton acceptor" evidence="10">
    <location>
        <position position="230"/>
    </location>
</feature>
<feature type="site" description="Important for catalytic activity" evidence="12">
    <location>
        <position position="205"/>
    </location>
</feature>
<dbReference type="Pfam" id="PF03372">
    <property type="entry name" value="Exo_endo_phos"/>
    <property type="match status" value="1"/>
</dbReference>
<feature type="binding site" evidence="11">
    <location>
        <position position="145"/>
    </location>
    <ligand>
        <name>Mg(2+)</name>
        <dbReference type="ChEBI" id="CHEBI:18420"/>
        <label>1</label>
    </ligand>
</feature>
<dbReference type="PANTHER" id="PTHR22748:SF23">
    <property type="entry name" value="EXODEOXYRIBONUCLEASE III"/>
    <property type="match status" value="1"/>
</dbReference>
<dbReference type="EC" id="3.1.11.2" evidence="3"/>
<dbReference type="GO" id="GO:0006284">
    <property type="term" value="P:base-excision repair"/>
    <property type="evidence" value="ECO:0007669"/>
    <property type="project" value="TreeGrafter"/>
</dbReference>
<reference evidence="14" key="2">
    <citation type="submission" date="2025-09" db="UniProtKB">
        <authorList>
            <consortium name="Ensembl"/>
        </authorList>
    </citation>
    <scope>IDENTIFICATION</scope>
</reference>
<keyword evidence="7 11" id="KW-0460">Magnesium</keyword>
<feature type="active site" evidence="10">
    <location>
        <position position="115"/>
    </location>
</feature>
<dbReference type="SUPFAM" id="SSF56219">
    <property type="entry name" value="DNase I-like"/>
    <property type="match status" value="2"/>
</dbReference>
<comment type="catalytic activity">
    <reaction evidence="1">
        <text>Exonucleolytic cleavage in the 3'- to 5'-direction to yield nucleoside 5'-phosphates.</text>
        <dbReference type="EC" id="3.1.11.2"/>
    </reaction>
</comment>
<dbReference type="PANTHER" id="PTHR22748">
    <property type="entry name" value="AP ENDONUCLEASE"/>
    <property type="match status" value="1"/>
</dbReference>
<dbReference type="Ensembl" id="ENSSDAT00000015686.1">
    <property type="protein sequence ID" value="ENSSDAP00000013836.1"/>
    <property type="gene ID" value="ENSSDAG00000012504.1"/>
</dbReference>
<dbReference type="InterPro" id="IPR036691">
    <property type="entry name" value="Endo/exonu/phosph_ase_sf"/>
</dbReference>
<evidence type="ECO:0000256" key="2">
    <source>
        <dbReference type="ARBA" id="ARBA00007092"/>
    </source>
</evidence>
<evidence type="ECO:0000256" key="8">
    <source>
        <dbReference type="ARBA" id="ARBA00023172"/>
    </source>
</evidence>
<comment type="similarity">
    <text evidence="2">Belongs to the DNA repair enzymes AP/ExoA family.</text>
</comment>
<feature type="active site" description="Proton donor/acceptor" evidence="10">
    <location>
        <position position="145"/>
    </location>
</feature>